<organism evidence="2 3">
    <name type="scientific">Pyrinomonas methylaliphatogenes</name>
    <dbReference type="NCBI Taxonomy" id="454194"/>
    <lineage>
        <taxon>Bacteria</taxon>
        <taxon>Pseudomonadati</taxon>
        <taxon>Acidobacteriota</taxon>
        <taxon>Blastocatellia</taxon>
        <taxon>Blastocatellales</taxon>
        <taxon>Pyrinomonadaceae</taxon>
        <taxon>Pyrinomonas</taxon>
    </lineage>
</organism>
<name>A0A0B6WXH1_9BACT</name>
<gene>
    <name evidence="2" type="ORF">PYK22_00975</name>
</gene>
<reference evidence="2 3" key="2">
    <citation type="submission" date="2015-01" db="EMBL/GenBank/DDBJ databases">
        <title>Complete genome sequence of Pyrinomonas methylaliphatogenes type strain K22T.</title>
        <authorList>
            <person name="Lee K.C.Y."/>
            <person name="Power J.F."/>
            <person name="Dunfield P.F."/>
            <person name="Morgan X.C."/>
            <person name="Huttenhower C."/>
            <person name="Stott M.B."/>
        </authorList>
    </citation>
    <scope>NUCLEOTIDE SEQUENCE [LARGE SCALE GENOMIC DNA]</scope>
    <source>
        <strain evidence="2 3">K22</strain>
    </source>
</reference>
<dbReference type="AlphaFoldDB" id="A0A0B6WXH1"/>
<dbReference type="STRING" id="454194.PYK22_00975"/>
<accession>A0A0B6WXH1</accession>
<dbReference type="RefSeq" id="WP_157770681.1">
    <property type="nucleotide sequence ID" value="NZ_CBXV010000004.1"/>
</dbReference>
<sequence>MKRAIVTKEPTVTAEPTGTFVARKPGWGVNGNGHRNGGVSREWRWRRREGPR</sequence>
<evidence type="ECO:0000313" key="2">
    <source>
        <dbReference type="EMBL" id="CDM64979.1"/>
    </source>
</evidence>
<evidence type="ECO:0000256" key="1">
    <source>
        <dbReference type="SAM" id="MobiDB-lite"/>
    </source>
</evidence>
<proteinExistence type="predicted"/>
<feature type="region of interest" description="Disordered" evidence="1">
    <location>
        <begin position="18"/>
        <end position="40"/>
    </location>
</feature>
<keyword evidence="3" id="KW-1185">Reference proteome</keyword>
<reference evidence="2 3" key="1">
    <citation type="submission" date="2013-12" db="EMBL/GenBank/DDBJ databases">
        <authorList>
            <person name="Stott M."/>
        </authorList>
    </citation>
    <scope>NUCLEOTIDE SEQUENCE [LARGE SCALE GENOMIC DNA]</scope>
    <source>
        <strain evidence="2 3">K22</strain>
    </source>
</reference>
<protein>
    <submittedName>
        <fullName evidence="2">Uncharacterized protein</fullName>
    </submittedName>
</protein>
<evidence type="ECO:0000313" key="3">
    <source>
        <dbReference type="Proteomes" id="UP000031518"/>
    </source>
</evidence>
<dbReference type="EMBL" id="CBXV010000004">
    <property type="protein sequence ID" value="CDM64979.1"/>
    <property type="molecule type" value="Genomic_DNA"/>
</dbReference>
<dbReference type="Proteomes" id="UP000031518">
    <property type="component" value="Unassembled WGS sequence"/>
</dbReference>